<evidence type="ECO:0000313" key="4">
    <source>
        <dbReference type="EMBL" id="TWT64740.1"/>
    </source>
</evidence>
<dbReference type="InterPro" id="IPR018649">
    <property type="entry name" value="SHOCT"/>
</dbReference>
<keyword evidence="1" id="KW-0677">Repeat</keyword>
<dbReference type="Pfam" id="PF09851">
    <property type="entry name" value="SHOCT"/>
    <property type="match status" value="1"/>
</dbReference>
<feature type="region of interest" description="Disordered" evidence="2">
    <location>
        <begin position="230"/>
        <end position="280"/>
    </location>
</feature>
<dbReference type="AlphaFoldDB" id="A0A5C5XP90"/>
<evidence type="ECO:0000313" key="5">
    <source>
        <dbReference type="Proteomes" id="UP000318053"/>
    </source>
</evidence>
<dbReference type="EMBL" id="SJPK01000009">
    <property type="protein sequence ID" value="TWT64740.1"/>
    <property type="molecule type" value="Genomic_DNA"/>
</dbReference>
<feature type="domain" description="SHOCT" evidence="3">
    <location>
        <begin position="287"/>
        <end position="312"/>
    </location>
</feature>
<evidence type="ECO:0000256" key="2">
    <source>
        <dbReference type="SAM" id="MobiDB-lite"/>
    </source>
</evidence>
<dbReference type="InterPro" id="IPR001258">
    <property type="entry name" value="NHL_repeat"/>
</dbReference>
<comment type="caution">
    <text evidence="4">The sequence shown here is derived from an EMBL/GenBank/DDBJ whole genome shotgun (WGS) entry which is preliminary data.</text>
</comment>
<evidence type="ECO:0000259" key="3">
    <source>
        <dbReference type="Pfam" id="PF09851"/>
    </source>
</evidence>
<reference evidence="4 5" key="1">
    <citation type="submission" date="2019-02" db="EMBL/GenBank/DDBJ databases">
        <title>Deep-cultivation of Planctomycetes and their phenomic and genomic characterization uncovers novel biology.</title>
        <authorList>
            <person name="Wiegand S."/>
            <person name="Jogler M."/>
            <person name="Boedeker C."/>
            <person name="Pinto D."/>
            <person name="Vollmers J."/>
            <person name="Rivas-Marin E."/>
            <person name="Kohn T."/>
            <person name="Peeters S.H."/>
            <person name="Heuer A."/>
            <person name="Rast P."/>
            <person name="Oberbeckmann S."/>
            <person name="Bunk B."/>
            <person name="Jeske O."/>
            <person name="Meyerdierks A."/>
            <person name="Storesund J.E."/>
            <person name="Kallscheuer N."/>
            <person name="Luecker S."/>
            <person name="Lage O.M."/>
            <person name="Pohl T."/>
            <person name="Merkel B.J."/>
            <person name="Hornburger P."/>
            <person name="Mueller R.-W."/>
            <person name="Bruemmer F."/>
            <person name="Labrenz M."/>
            <person name="Spormann A.M."/>
            <person name="Op Den Camp H."/>
            <person name="Overmann J."/>
            <person name="Amann R."/>
            <person name="Jetten M.S.M."/>
            <person name="Mascher T."/>
            <person name="Medema M.H."/>
            <person name="Devos D.P."/>
            <person name="Kaster A.-K."/>
            <person name="Ovreas L."/>
            <person name="Rohde M."/>
            <person name="Galperin M.Y."/>
            <person name="Jogler C."/>
        </authorList>
    </citation>
    <scope>NUCLEOTIDE SEQUENCE [LARGE SCALE GENOMIC DNA]</scope>
    <source>
        <strain evidence="4 5">CA85</strain>
    </source>
</reference>
<dbReference type="Proteomes" id="UP000318053">
    <property type="component" value="Unassembled WGS sequence"/>
</dbReference>
<name>A0A5C5XP90_9BACT</name>
<gene>
    <name evidence="4" type="ORF">CA85_35250</name>
</gene>
<proteinExistence type="predicted"/>
<protein>
    <recommendedName>
        <fullName evidence="3">SHOCT domain-containing protein</fullName>
    </recommendedName>
</protein>
<organism evidence="4 5">
    <name type="scientific">Allorhodopirellula solitaria</name>
    <dbReference type="NCBI Taxonomy" id="2527987"/>
    <lineage>
        <taxon>Bacteria</taxon>
        <taxon>Pseudomonadati</taxon>
        <taxon>Planctomycetota</taxon>
        <taxon>Planctomycetia</taxon>
        <taxon>Pirellulales</taxon>
        <taxon>Pirellulaceae</taxon>
        <taxon>Allorhodopirellula</taxon>
    </lineage>
</organism>
<feature type="region of interest" description="Disordered" evidence="2">
    <location>
        <begin position="118"/>
        <end position="138"/>
    </location>
</feature>
<dbReference type="Pfam" id="PF01436">
    <property type="entry name" value="NHL"/>
    <property type="match status" value="1"/>
</dbReference>
<keyword evidence="5" id="KW-1185">Reference proteome</keyword>
<evidence type="ECO:0000256" key="1">
    <source>
        <dbReference type="ARBA" id="ARBA00022737"/>
    </source>
</evidence>
<accession>A0A5C5XP90</accession>
<feature type="compositionally biased region" description="Low complexity" evidence="2">
    <location>
        <begin position="118"/>
        <end position="134"/>
    </location>
</feature>
<sequence>MGGSGGILCSRLVPFIVIKRKLVSTLSPAGQQLVQDLAQRHHVSPEAVTHMLIAVQNGNGSMAQFNHPEFGGSGQWMRGGMTMVSDLFNNQLKFRVDSLCSDITNALANHQTSPLFGSFQSQSQNGSNQQTQAAGGLGGSNSLFVPDPDQNWWPQDLGAPNAVGNQNNIRYAYFSNARRLAVSTNGDVWVYDTGNHQIGGFSQQQGVGGSITFSSQLGTVNLSELPVVTRNGTPVERDQQPATSPSVPERNPIPPVESHVEAPDAIPDGNSTSTATPADEHNILAMLEKLGGLHDKGYLTDEEFQAKKSDLLSRL</sequence>